<sequence length="29" mass="3379">MRGHFQLMRWQGKPSPSQMAVFMEALSAR</sequence>
<reference evidence="1" key="1">
    <citation type="submission" date="2014-09" db="EMBL/GenBank/DDBJ databases">
        <authorList>
            <person name="Magalhaes I.L.F."/>
            <person name="Oliveira U."/>
            <person name="Santos F.R."/>
            <person name="Vidigal T.H.D.A."/>
            <person name="Brescovit A.D."/>
            <person name="Santos A.J."/>
        </authorList>
    </citation>
    <scope>NUCLEOTIDE SEQUENCE</scope>
    <source>
        <tissue evidence="1">Shoot tissue taken approximately 20 cm above the soil surface</tissue>
    </source>
</reference>
<keyword evidence="1" id="KW-0808">Transferase</keyword>
<proteinExistence type="predicted"/>
<organism evidence="1">
    <name type="scientific">Arundo donax</name>
    <name type="common">Giant reed</name>
    <name type="synonym">Donax arundinaceus</name>
    <dbReference type="NCBI Taxonomy" id="35708"/>
    <lineage>
        <taxon>Eukaryota</taxon>
        <taxon>Viridiplantae</taxon>
        <taxon>Streptophyta</taxon>
        <taxon>Embryophyta</taxon>
        <taxon>Tracheophyta</taxon>
        <taxon>Spermatophyta</taxon>
        <taxon>Magnoliopsida</taxon>
        <taxon>Liliopsida</taxon>
        <taxon>Poales</taxon>
        <taxon>Poaceae</taxon>
        <taxon>PACMAD clade</taxon>
        <taxon>Arundinoideae</taxon>
        <taxon>Arundineae</taxon>
        <taxon>Arundo</taxon>
    </lineage>
</organism>
<reference evidence="1" key="2">
    <citation type="journal article" date="2015" name="Data Brief">
        <title>Shoot transcriptome of the giant reed, Arundo donax.</title>
        <authorList>
            <person name="Barrero R.A."/>
            <person name="Guerrero F.D."/>
            <person name="Moolhuijzen P."/>
            <person name="Goolsby J.A."/>
            <person name="Tidwell J."/>
            <person name="Bellgard S.E."/>
            <person name="Bellgard M.I."/>
        </authorList>
    </citation>
    <scope>NUCLEOTIDE SEQUENCE</scope>
    <source>
        <tissue evidence="1">Shoot tissue taken approximately 20 cm above the soil surface</tissue>
    </source>
</reference>
<evidence type="ECO:0000313" key="1">
    <source>
        <dbReference type="EMBL" id="JAD50781.1"/>
    </source>
</evidence>
<dbReference type="GO" id="GO:0016740">
    <property type="term" value="F:transferase activity"/>
    <property type="evidence" value="ECO:0007669"/>
    <property type="project" value="UniProtKB-KW"/>
</dbReference>
<dbReference type="AlphaFoldDB" id="A0A0A9AHZ5"/>
<accession>A0A0A9AHZ5</accession>
<protein>
    <submittedName>
        <fullName evidence="1">Dihydrolipoyllysine-residue succinyltransferase component of 2-oxoglutarate dehydrogenase complex</fullName>
    </submittedName>
</protein>
<name>A0A0A9AHZ5_ARUDO</name>
<dbReference type="EMBL" id="GBRH01247114">
    <property type="protein sequence ID" value="JAD50781.1"/>
    <property type="molecule type" value="Transcribed_RNA"/>
</dbReference>